<reference evidence="1 2" key="1">
    <citation type="submission" date="2015-06" db="EMBL/GenBank/DDBJ databases">
        <title>Genome sequence of Mycobacterium conceptionense strain MLE.</title>
        <authorList>
            <person name="Greninger A.L."/>
            <person name="Cunningham G."/>
            <person name="Chiu C.Y."/>
            <person name="Miller S."/>
        </authorList>
    </citation>
    <scope>NUCLEOTIDE SEQUENCE [LARGE SCALE GENOMIC DNA]</scope>
    <source>
        <strain evidence="1 2">MLE</strain>
    </source>
</reference>
<dbReference type="Proteomes" id="UP000037594">
    <property type="component" value="Unassembled WGS sequence"/>
</dbReference>
<dbReference type="AlphaFoldDB" id="A0A0J8U1I1"/>
<dbReference type="RefSeq" id="WP_047040007.1">
    <property type="nucleotide sequence ID" value="NZ_LFOD01000031.1"/>
</dbReference>
<dbReference type="PATRIC" id="fig|451644.5.peg.5300"/>
<gene>
    <name evidence="1" type="ORF">ACT17_25700</name>
</gene>
<protein>
    <submittedName>
        <fullName evidence="1">Uncharacterized protein</fullName>
    </submittedName>
</protein>
<proteinExistence type="predicted"/>
<comment type="caution">
    <text evidence="1">The sequence shown here is derived from an EMBL/GenBank/DDBJ whole genome shotgun (WGS) entry which is preliminary data.</text>
</comment>
<evidence type="ECO:0000313" key="2">
    <source>
        <dbReference type="Proteomes" id="UP000037594"/>
    </source>
</evidence>
<name>A0A0J8U1I1_9MYCO</name>
<sequence length="163" mass="17943">MPDVERLNGIAAIAQVISRIPTGNKQRPYMGTPAAVLGMWATELYDDLGVRVHPELASHELVRVDERLGNHSPVQKVTKGTPARVGADNPEVKRMQTAHEMLLDWMRSQPDHPELATLADRVVAAQGDPVKSAVLLGDIRSEHPEVWDKGQELLAKLQAERPA</sequence>
<evidence type="ECO:0000313" key="1">
    <source>
        <dbReference type="EMBL" id="KMV15421.1"/>
    </source>
</evidence>
<accession>A0A0J8U1I1</accession>
<organism evidence="1 2">
    <name type="scientific">Mycolicibacterium conceptionense</name>
    <dbReference type="NCBI Taxonomy" id="451644"/>
    <lineage>
        <taxon>Bacteria</taxon>
        <taxon>Bacillati</taxon>
        <taxon>Actinomycetota</taxon>
        <taxon>Actinomycetes</taxon>
        <taxon>Mycobacteriales</taxon>
        <taxon>Mycobacteriaceae</taxon>
        <taxon>Mycolicibacterium</taxon>
    </lineage>
</organism>
<dbReference type="EMBL" id="LFOD01000031">
    <property type="protein sequence ID" value="KMV15421.1"/>
    <property type="molecule type" value="Genomic_DNA"/>
</dbReference>